<dbReference type="PROSITE" id="PS50828">
    <property type="entry name" value="SMR"/>
    <property type="match status" value="1"/>
</dbReference>
<keyword evidence="1" id="KW-0699">rRNA-binding</keyword>
<evidence type="ECO:0000256" key="6">
    <source>
        <dbReference type="ARBA" id="ARBA00023125"/>
    </source>
</evidence>
<dbReference type="SUPFAM" id="SSF52540">
    <property type="entry name" value="P-loop containing nucleoside triphosphate hydrolases"/>
    <property type="match status" value="1"/>
</dbReference>
<evidence type="ECO:0000256" key="5">
    <source>
        <dbReference type="ARBA" id="ARBA00022884"/>
    </source>
</evidence>
<evidence type="ECO:0000256" key="4">
    <source>
        <dbReference type="ARBA" id="ARBA00022840"/>
    </source>
</evidence>
<keyword evidence="2" id="KW-0547">Nucleotide-binding</keyword>
<dbReference type="Gene3D" id="3.40.50.300">
    <property type="entry name" value="P-loop containing nucleotide triphosphate hydrolases"/>
    <property type="match status" value="1"/>
</dbReference>
<dbReference type="GO" id="GO:0006298">
    <property type="term" value="P:mismatch repair"/>
    <property type="evidence" value="ECO:0007669"/>
    <property type="project" value="InterPro"/>
</dbReference>
<dbReference type="SUPFAM" id="SSF160443">
    <property type="entry name" value="SMR domain-like"/>
    <property type="match status" value="1"/>
</dbReference>
<dbReference type="PANTHER" id="PTHR48466">
    <property type="entry name" value="OS10G0509000 PROTEIN-RELATED"/>
    <property type="match status" value="1"/>
</dbReference>
<dbReference type="GO" id="GO:0140664">
    <property type="term" value="F:ATP-dependent DNA damage sensor activity"/>
    <property type="evidence" value="ECO:0007669"/>
    <property type="project" value="InterPro"/>
</dbReference>
<dbReference type="InterPro" id="IPR036187">
    <property type="entry name" value="DNA_mismatch_repair_MutS_sf"/>
</dbReference>
<dbReference type="Gene3D" id="3.30.1370.110">
    <property type="match status" value="1"/>
</dbReference>
<dbReference type="SMART" id="SM00534">
    <property type="entry name" value="MUTSac"/>
    <property type="match status" value="1"/>
</dbReference>
<dbReference type="InterPro" id="IPR045076">
    <property type="entry name" value="MutS"/>
</dbReference>
<dbReference type="SMART" id="SM00533">
    <property type="entry name" value="MUTSd"/>
    <property type="match status" value="1"/>
</dbReference>
<evidence type="ECO:0000259" key="9">
    <source>
        <dbReference type="PROSITE" id="PS50828"/>
    </source>
</evidence>
<comment type="caution">
    <text evidence="10">The sequence shown here is derived from an EMBL/GenBank/DDBJ whole genome shotgun (WGS) entry which is preliminary data.</text>
</comment>
<dbReference type="InterPro" id="IPR005747">
    <property type="entry name" value="MutS2"/>
</dbReference>
<dbReference type="AlphaFoldDB" id="A0AAV3QTC5"/>
<name>A0AAV3QTC5_LITER</name>
<dbReference type="GO" id="GO:0019843">
    <property type="term" value="F:rRNA binding"/>
    <property type="evidence" value="ECO:0007669"/>
    <property type="project" value="UniProtKB-KW"/>
</dbReference>
<keyword evidence="7" id="KW-0175">Coiled coil</keyword>
<dbReference type="GO" id="GO:0030983">
    <property type="term" value="F:mismatched DNA binding"/>
    <property type="evidence" value="ECO:0007669"/>
    <property type="project" value="InterPro"/>
</dbReference>
<dbReference type="GO" id="GO:0005524">
    <property type="term" value="F:ATP binding"/>
    <property type="evidence" value="ECO:0007669"/>
    <property type="project" value="UniProtKB-KW"/>
</dbReference>
<evidence type="ECO:0000313" key="10">
    <source>
        <dbReference type="EMBL" id="GAA0165873.1"/>
    </source>
</evidence>
<sequence length="899" mass="99297">MLSLMKLFTTLSTPLPHHRTTTSLSATSPSPPPHHLTHSIQLDTLKTLEWPSLCNQLSPFTSTSMGLSAAQTAAIPLGQSPAQTQQLLAQTSSALAINGPVDFSGVEDISPIIEIAVNGKLLSIREICIVRRTIVGARFLLQQLEDISFNNQLRDRCSPLLEILQKCNFLKELEQKIDFCIDSNISVILDRASEELEIIRLERKRNMEALESLLKQVSVQIFQAGGIDKPVVTERRSRMCVAIRASHRSIIRNGIVLDSSSSGATYFVEPKEAVELNNMEVRLCSSEKIEEQAILSMLTAEISHSELEIKNILDRVLEVDLAFARAAHARWADAVCPVFDFASSERSDSGGLLLDIEGIQHPLLLESSLRKTSDTVALKSVEPSSPSLDQGNDTTSTSVSPVPIDVKVGNDIKVVVISGPNTGGKTASMKTLGLSSLMLKAGMFVSAKNHPRLPWFDLILADIGDQQSLEQSLSTFSGHISRICNILEVATKDSLILIDEIGCGTDPSEGVALSASILQFLKDRAKLTVVTTHYADLTCLKEKDTRFENAAMEFSLETLKPTYHILWGTTGKSNALSIAKSIGFNAEIIRRAQAWLEKLNPEEMQKRHGLLYQSLMEERNRLEAEAKKASSFHSDVMYRFNEIMKEARDLDEFEAVLKEKEKQQIQQEVIAAKCQIEAVLQEFEKDLRDEDSDQYSTLLKKAESAIATIVELHQPGDDLSLRESTKNAFPMQLGDQVYVEGLGKKLATIAEARVDDGTVLVRYGKVRIRVDVNKIRPPAVDEKAAVTSKPRSTTQRTRDLKNLRNISQTSTTPEGSYGPVFQTSKNTIDLRGMRLEEASLQLKLAVNLCGSNSVLFIIHGMGTGAVKECVMKLLSNHPRVAKFEQESPTNYGCTVAYIK</sequence>
<dbReference type="FunFam" id="3.40.50.300:FF:001814">
    <property type="entry name" value="DNA mismatch repair protein MutS type 2"/>
    <property type="match status" value="1"/>
</dbReference>
<dbReference type="InterPro" id="IPR007696">
    <property type="entry name" value="DNA_mismatch_repair_MutS_core"/>
</dbReference>
<feature type="domain" description="Smr" evidence="9">
    <location>
        <begin position="828"/>
        <end position="899"/>
    </location>
</feature>
<dbReference type="Pfam" id="PF20297">
    <property type="entry name" value="MSSS"/>
    <property type="match status" value="1"/>
</dbReference>
<feature type="coiled-coil region" evidence="7">
    <location>
        <begin position="612"/>
        <end position="682"/>
    </location>
</feature>
<dbReference type="GO" id="GO:0016887">
    <property type="term" value="F:ATP hydrolysis activity"/>
    <property type="evidence" value="ECO:0007669"/>
    <property type="project" value="InterPro"/>
</dbReference>
<dbReference type="PANTHER" id="PTHR48466:SF1">
    <property type="entry name" value="SMR DOMAIN-CONTAINING PROTEIN"/>
    <property type="match status" value="1"/>
</dbReference>
<evidence type="ECO:0000256" key="1">
    <source>
        <dbReference type="ARBA" id="ARBA00022730"/>
    </source>
</evidence>
<dbReference type="InterPro" id="IPR046893">
    <property type="entry name" value="MSSS"/>
</dbReference>
<keyword evidence="6" id="KW-0238">DNA-binding</keyword>
<dbReference type="PIRSF" id="PIRSF005814">
    <property type="entry name" value="MutS_YshD"/>
    <property type="match status" value="1"/>
</dbReference>
<keyword evidence="5" id="KW-0694">RNA-binding</keyword>
<dbReference type="InterPro" id="IPR027417">
    <property type="entry name" value="P-loop_NTPase"/>
</dbReference>
<dbReference type="GO" id="GO:0004519">
    <property type="term" value="F:endonuclease activity"/>
    <property type="evidence" value="ECO:0007669"/>
    <property type="project" value="UniProtKB-KW"/>
</dbReference>
<dbReference type="GO" id="GO:0045910">
    <property type="term" value="P:negative regulation of DNA recombination"/>
    <property type="evidence" value="ECO:0007669"/>
    <property type="project" value="InterPro"/>
</dbReference>
<evidence type="ECO:0000256" key="2">
    <source>
        <dbReference type="ARBA" id="ARBA00022741"/>
    </source>
</evidence>
<dbReference type="InterPro" id="IPR036063">
    <property type="entry name" value="Smr_dom_sf"/>
</dbReference>
<protein>
    <submittedName>
        <fullName evidence="10">DNA metabolism protein</fullName>
    </submittedName>
</protein>
<keyword evidence="11" id="KW-1185">Reference proteome</keyword>
<dbReference type="SUPFAM" id="SSF48334">
    <property type="entry name" value="DNA repair protein MutS, domain III"/>
    <property type="match status" value="1"/>
</dbReference>
<dbReference type="Pfam" id="PF00488">
    <property type="entry name" value="MutS_V"/>
    <property type="match status" value="1"/>
</dbReference>
<evidence type="ECO:0000256" key="8">
    <source>
        <dbReference type="SAM" id="MobiDB-lite"/>
    </source>
</evidence>
<gene>
    <name evidence="10" type="ORF">LIER_21163</name>
</gene>
<accession>A0AAV3QTC5</accession>
<evidence type="ECO:0000313" key="11">
    <source>
        <dbReference type="Proteomes" id="UP001454036"/>
    </source>
</evidence>
<evidence type="ECO:0000256" key="7">
    <source>
        <dbReference type="SAM" id="Coils"/>
    </source>
</evidence>
<dbReference type="InterPro" id="IPR000432">
    <property type="entry name" value="DNA_mismatch_repair_MutS_C"/>
</dbReference>
<organism evidence="10 11">
    <name type="scientific">Lithospermum erythrorhizon</name>
    <name type="common">Purple gromwell</name>
    <name type="synonym">Lithospermum officinale var. erythrorhizon</name>
    <dbReference type="NCBI Taxonomy" id="34254"/>
    <lineage>
        <taxon>Eukaryota</taxon>
        <taxon>Viridiplantae</taxon>
        <taxon>Streptophyta</taxon>
        <taxon>Embryophyta</taxon>
        <taxon>Tracheophyta</taxon>
        <taxon>Spermatophyta</taxon>
        <taxon>Magnoliopsida</taxon>
        <taxon>eudicotyledons</taxon>
        <taxon>Gunneridae</taxon>
        <taxon>Pentapetalae</taxon>
        <taxon>asterids</taxon>
        <taxon>lamiids</taxon>
        <taxon>Boraginales</taxon>
        <taxon>Boraginaceae</taxon>
        <taxon>Boraginoideae</taxon>
        <taxon>Lithospermeae</taxon>
        <taxon>Lithospermum</taxon>
    </lineage>
</organism>
<dbReference type="InterPro" id="IPR002625">
    <property type="entry name" value="Smr_dom"/>
</dbReference>
<feature type="region of interest" description="Disordered" evidence="8">
    <location>
        <begin position="380"/>
        <end position="400"/>
    </location>
</feature>
<dbReference type="NCBIfam" id="TIGR01069">
    <property type="entry name" value="mutS2"/>
    <property type="match status" value="1"/>
</dbReference>
<dbReference type="Pfam" id="PF01713">
    <property type="entry name" value="Smr"/>
    <property type="match status" value="1"/>
</dbReference>
<dbReference type="Proteomes" id="UP001454036">
    <property type="component" value="Unassembled WGS sequence"/>
</dbReference>
<keyword evidence="4" id="KW-0067">ATP-binding</keyword>
<evidence type="ECO:0000256" key="3">
    <source>
        <dbReference type="ARBA" id="ARBA00022801"/>
    </source>
</evidence>
<dbReference type="SMART" id="SM00463">
    <property type="entry name" value="SMR"/>
    <property type="match status" value="1"/>
</dbReference>
<keyword evidence="3" id="KW-0378">Hydrolase</keyword>
<feature type="compositionally biased region" description="Polar residues" evidence="8">
    <location>
        <begin position="382"/>
        <end position="400"/>
    </location>
</feature>
<reference evidence="10 11" key="1">
    <citation type="submission" date="2024-01" db="EMBL/GenBank/DDBJ databases">
        <title>The complete chloroplast genome sequence of Lithospermum erythrorhizon: insights into the phylogenetic relationship among Boraginaceae species and the maternal lineages of purple gromwells.</title>
        <authorList>
            <person name="Okada T."/>
            <person name="Watanabe K."/>
        </authorList>
    </citation>
    <scope>NUCLEOTIDE SEQUENCE [LARGE SCALE GENOMIC DNA]</scope>
</reference>
<dbReference type="EMBL" id="BAABME010005521">
    <property type="protein sequence ID" value="GAA0165873.1"/>
    <property type="molecule type" value="Genomic_DNA"/>
</dbReference>
<proteinExistence type="predicted"/>